<dbReference type="GO" id="GO:0008250">
    <property type="term" value="C:oligosaccharyltransferase complex"/>
    <property type="evidence" value="ECO:0007669"/>
    <property type="project" value="TreeGrafter"/>
</dbReference>
<evidence type="ECO:0000256" key="4">
    <source>
        <dbReference type="ARBA" id="ARBA00022692"/>
    </source>
</evidence>
<dbReference type="InterPro" id="IPR036249">
    <property type="entry name" value="Thioredoxin-like_sf"/>
</dbReference>
<dbReference type="Pfam" id="PF04756">
    <property type="entry name" value="OST3_OST6"/>
    <property type="match status" value="1"/>
</dbReference>
<dbReference type="GO" id="GO:0018279">
    <property type="term" value="P:protein N-linked glycosylation via asparagine"/>
    <property type="evidence" value="ECO:0007669"/>
    <property type="project" value="TreeGrafter"/>
</dbReference>
<evidence type="ECO:0000256" key="10">
    <source>
        <dbReference type="SAM" id="SignalP"/>
    </source>
</evidence>
<sequence length="321" mass="36026">MRLPSLIPFLSLFLLSSVWAAPKDKGAVRQQLIDLSAKGNGVIKLDSKTFDLLTLPNRDWSASIQFTALDRRRRCAPCKEFDPSWNAIAKAWTSTPKEHRDNHFFGTLDFDEGQAVFQKLGLASAPIVYVYPAAEGPRQAPSGKTGPSKYDFSTGFEAEPLAIHLSNHTPIPIPYKAPIDWARWATFISGLLGFALTIRFISPVLQSRWTWAAITVLTSLTMIGGFMFTRIRGMPYTGPDGSWIAAGYQNQYGQEVQVIALIYGTLSFAFLMLIMIVPYQSSPSRQRMQVYLWSAVVMLIYSVLITLFRIKNRGYPFKLLL</sequence>
<organism evidence="11 12">
    <name type="scientific">Tetrapyrgos nigripes</name>
    <dbReference type="NCBI Taxonomy" id="182062"/>
    <lineage>
        <taxon>Eukaryota</taxon>
        <taxon>Fungi</taxon>
        <taxon>Dikarya</taxon>
        <taxon>Basidiomycota</taxon>
        <taxon>Agaricomycotina</taxon>
        <taxon>Agaricomycetes</taxon>
        <taxon>Agaricomycetidae</taxon>
        <taxon>Agaricales</taxon>
        <taxon>Marasmiineae</taxon>
        <taxon>Marasmiaceae</taxon>
        <taxon>Tetrapyrgos</taxon>
    </lineage>
</organism>
<comment type="function">
    <text evidence="1">Subunit of the oligosaccharyl transferase (OST) complex that catalyzes the initial transfer of a defined glycan (Glc(3)Man(9)GlcNAc(2) in eukaryotes) from the lipid carrier dolichol-pyrophosphate to an asparagine residue within an Asn-X-Ser/Thr consensus motif in nascent polypeptide chains, the first step in protein N-glycosylation. N-glycosylation occurs cotranslationally and the complex associates with the Sec61 complex at the channel-forming translocon complex that mediates protein translocation across the endoplasmic reticulum (ER). All subunits are required for a maximal enzyme activity.</text>
</comment>
<dbReference type="InterPro" id="IPR021149">
    <property type="entry name" value="OligosaccharylTrfase_OST3/OST6"/>
</dbReference>
<proteinExistence type="inferred from homology"/>
<evidence type="ECO:0000256" key="9">
    <source>
        <dbReference type="SAM" id="Phobius"/>
    </source>
</evidence>
<evidence type="ECO:0000256" key="5">
    <source>
        <dbReference type="ARBA" id="ARBA00022729"/>
    </source>
</evidence>
<dbReference type="PANTHER" id="PTHR12692:SF0">
    <property type="entry name" value="GH11935P"/>
    <property type="match status" value="1"/>
</dbReference>
<feature type="chain" id="PRO_5034292928" description="Oligosaccharyl transferase subunit OST3/OST6 family" evidence="10">
    <location>
        <begin position="21"/>
        <end position="321"/>
    </location>
</feature>
<keyword evidence="8 9" id="KW-0472">Membrane</keyword>
<keyword evidence="12" id="KW-1185">Reference proteome</keyword>
<dbReference type="OrthoDB" id="67566at2759"/>
<comment type="similarity">
    <text evidence="3">Belongs to the OST3/OST6 family.</text>
</comment>
<evidence type="ECO:0000256" key="6">
    <source>
        <dbReference type="ARBA" id="ARBA00022824"/>
    </source>
</evidence>
<evidence type="ECO:0000256" key="2">
    <source>
        <dbReference type="ARBA" id="ARBA00004477"/>
    </source>
</evidence>
<evidence type="ECO:0000313" key="11">
    <source>
        <dbReference type="EMBL" id="KAF5365658.1"/>
    </source>
</evidence>
<reference evidence="11 12" key="1">
    <citation type="journal article" date="2020" name="ISME J.">
        <title>Uncovering the hidden diversity of litter-decomposition mechanisms in mushroom-forming fungi.</title>
        <authorList>
            <person name="Floudas D."/>
            <person name="Bentzer J."/>
            <person name="Ahren D."/>
            <person name="Johansson T."/>
            <person name="Persson P."/>
            <person name="Tunlid A."/>
        </authorList>
    </citation>
    <scope>NUCLEOTIDE SEQUENCE [LARGE SCALE GENOMIC DNA]</scope>
    <source>
        <strain evidence="11 12">CBS 291.85</strain>
    </source>
</reference>
<name>A0A8H5GIS4_9AGAR</name>
<evidence type="ECO:0000256" key="8">
    <source>
        <dbReference type="ARBA" id="ARBA00023136"/>
    </source>
</evidence>
<dbReference type="SUPFAM" id="SSF52833">
    <property type="entry name" value="Thioredoxin-like"/>
    <property type="match status" value="1"/>
</dbReference>
<feature type="transmembrane region" description="Helical" evidence="9">
    <location>
        <begin position="209"/>
        <end position="228"/>
    </location>
</feature>
<comment type="caution">
    <text evidence="11">The sequence shown here is derived from an EMBL/GenBank/DDBJ whole genome shotgun (WGS) entry which is preliminary data.</text>
</comment>
<evidence type="ECO:0000313" key="12">
    <source>
        <dbReference type="Proteomes" id="UP000559256"/>
    </source>
</evidence>
<comment type="subcellular location">
    <subcellularLocation>
        <location evidence="2">Endoplasmic reticulum membrane</location>
        <topology evidence="2">Multi-pass membrane protein</topology>
    </subcellularLocation>
</comment>
<evidence type="ECO:0000256" key="1">
    <source>
        <dbReference type="ARBA" id="ARBA00002791"/>
    </source>
</evidence>
<gene>
    <name evidence="11" type="ORF">D9758_003330</name>
</gene>
<keyword evidence="4 9" id="KW-0812">Transmembrane</keyword>
<evidence type="ECO:0000256" key="3">
    <source>
        <dbReference type="ARBA" id="ARBA00009561"/>
    </source>
</evidence>
<feature type="signal peptide" evidence="10">
    <location>
        <begin position="1"/>
        <end position="20"/>
    </location>
</feature>
<evidence type="ECO:0000256" key="7">
    <source>
        <dbReference type="ARBA" id="ARBA00022989"/>
    </source>
</evidence>
<feature type="transmembrane region" description="Helical" evidence="9">
    <location>
        <begin position="290"/>
        <end position="310"/>
    </location>
</feature>
<feature type="transmembrane region" description="Helical" evidence="9">
    <location>
        <begin position="181"/>
        <end position="202"/>
    </location>
</feature>
<protein>
    <recommendedName>
        <fullName evidence="13">Oligosaccharyl transferase subunit OST3/OST6 family</fullName>
    </recommendedName>
</protein>
<keyword evidence="7 9" id="KW-1133">Transmembrane helix</keyword>
<accession>A0A8H5GIS4</accession>
<evidence type="ECO:0008006" key="13">
    <source>
        <dbReference type="Google" id="ProtNLM"/>
    </source>
</evidence>
<dbReference type="PANTHER" id="PTHR12692">
    <property type="entry name" value="DOLICHYL-DIPHOSPHOOLIGOSACCHARIDE--PROTEIN GLYCOSYLTRANSFERASE-RELATED"/>
    <property type="match status" value="1"/>
</dbReference>
<dbReference type="Proteomes" id="UP000559256">
    <property type="component" value="Unassembled WGS sequence"/>
</dbReference>
<dbReference type="AlphaFoldDB" id="A0A8H5GIS4"/>
<feature type="transmembrane region" description="Helical" evidence="9">
    <location>
        <begin position="258"/>
        <end position="278"/>
    </location>
</feature>
<dbReference type="Gene3D" id="3.40.30.10">
    <property type="entry name" value="Glutaredoxin"/>
    <property type="match status" value="1"/>
</dbReference>
<keyword evidence="6" id="KW-0256">Endoplasmic reticulum</keyword>
<dbReference type="EMBL" id="JAACJM010000026">
    <property type="protein sequence ID" value="KAF5365658.1"/>
    <property type="molecule type" value="Genomic_DNA"/>
</dbReference>
<keyword evidence="5 10" id="KW-0732">Signal</keyword>